<dbReference type="RefSeq" id="WP_084721437.1">
    <property type="nucleotide sequence ID" value="NZ_BJYZ01000052.1"/>
</dbReference>
<keyword evidence="1 2" id="KW-0597">Phosphoprotein</keyword>
<evidence type="ECO:0000313" key="4">
    <source>
        <dbReference type="EMBL" id="GEO42872.1"/>
    </source>
</evidence>
<dbReference type="GO" id="GO:0000160">
    <property type="term" value="P:phosphorelay signal transduction system"/>
    <property type="evidence" value="ECO:0007669"/>
    <property type="project" value="InterPro"/>
</dbReference>
<dbReference type="Pfam" id="PF00072">
    <property type="entry name" value="Response_reg"/>
    <property type="match status" value="1"/>
</dbReference>
<dbReference type="AlphaFoldDB" id="A0A512E2C0"/>
<accession>A0A512E2C0</accession>
<dbReference type="Proteomes" id="UP000321523">
    <property type="component" value="Unassembled WGS sequence"/>
</dbReference>
<dbReference type="PROSITE" id="PS50110">
    <property type="entry name" value="RESPONSE_REGULATORY"/>
    <property type="match status" value="1"/>
</dbReference>
<dbReference type="PANTHER" id="PTHR44591">
    <property type="entry name" value="STRESS RESPONSE REGULATOR PROTEIN 1"/>
    <property type="match status" value="1"/>
</dbReference>
<organism evidence="4 5">
    <name type="scientific">Skermanella aerolata</name>
    <dbReference type="NCBI Taxonomy" id="393310"/>
    <lineage>
        <taxon>Bacteria</taxon>
        <taxon>Pseudomonadati</taxon>
        <taxon>Pseudomonadota</taxon>
        <taxon>Alphaproteobacteria</taxon>
        <taxon>Rhodospirillales</taxon>
        <taxon>Azospirillaceae</taxon>
        <taxon>Skermanella</taxon>
    </lineage>
</organism>
<dbReference type="SUPFAM" id="SSF52172">
    <property type="entry name" value="CheY-like"/>
    <property type="match status" value="1"/>
</dbReference>
<dbReference type="SMART" id="SM00448">
    <property type="entry name" value="REC"/>
    <property type="match status" value="1"/>
</dbReference>
<protein>
    <recommendedName>
        <fullName evidence="3">Response regulatory domain-containing protein</fullName>
    </recommendedName>
</protein>
<reference evidence="4 5" key="1">
    <citation type="submission" date="2019-07" db="EMBL/GenBank/DDBJ databases">
        <title>Whole genome shotgun sequence of Skermanella aerolata NBRC 106429.</title>
        <authorList>
            <person name="Hosoyama A."/>
            <person name="Uohara A."/>
            <person name="Ohji S."/>
            <person name="Ichikawa N."/>
        </authorList>
    </citation>
    <scope>NUCLEOTIDE SEQUENCE [LARGE SCALE GENOMIC DNA]</scope>
    <source>
        <strain evidence="4 5">NBRC 106429</strain>
    </source>
</reference>
<dbReference type="InterPro" id="IPR011006">
    <property type="entry name" value="CheY-like_superfamily"/>
</dbReference>
<dbReference type="CDD" id="cd17534">
    <property type="entry name" value="REC_DC-like"/>
    <property type="match status" value="1"/>
</dbReference>
<dbReference type="InterPro" id="IPR050595">
    <property type="entry name" value="Bact_response_regulator"/>
</dbReference>
<feature type="domain" description="Response regulatory" evidence="3">
    <location>
        <begin position="32"/>
        <end position="147"/>
    </location>
</feature>
<feature type="modified residue" description="4-aspartylphosphate" evidence="2">
    <location>
        <position position="82"/>
    </location>
</feature>
<evidence type="ECO:0000256" key="2">
    <source>
        <dbReference type="PROSITE-ProRule" id="PRU00169"/>
    </source>
</evidence>
<gene>
    <name evidence="4" type="ORF">SAE02_70200</name>
</gene>
<dbReference type="OrthoDB" id="7774278at2"/>
<evidence type="ECO:0000259" key="3">
    <source>
        <dbReference type="PROSITE" id="PS50110"/>
    </source>
</evidence>
<evidence type="ECO:0000313" key="5">
    <source>
        <dbReference type="Proteomes" id="UP000321523"/>
    </source>
</evidence>
<name>A0A512E2C0_9PROT</name>
<dbReference type="Gene3D" id="3.40.50.2300">
    <property type="match status" value="1"/>
</dbReference>
<keyword evidence="5" id="KW-1185">Reference proteome</keyword>
<evidence type="ECO:0000256" key="1">
    <source>
        <dbReference type="ARBA" id="ARBA00022553"/>
    </source>
</evidence>
<sequence>MHALPKLRLVHTRRSVPQPSDRQEPDDGQAVRILIVEDEAIPAMLLEEMVEDLGFMVCGKAVSGPGAVMAAEDYRPDLILMDIRLAQGTDGIEAAIEIRERWGIPSLFMSAFSDKGTMARAEAARPVGFVGKPYDETRLRIALDAALKTLGEGHG</sequence>
<dbReference type="EMBL" id="BJYZ01000052">
    <property type="protein sequence ID" value="GEO42872.1"/>
    <property type="molecule type" value="Genomic_DNA"/>
</dbReference>
<dbReference type="InterPro" id="IPR001789">
    <property type="entry name" value="Sig_transdc_resp-reg_receiver"/>
</dbReference>
<dbReference type="PANTHER" id="PTHR44591:SF3">
    <property type="entry name" value="RESPONSE REGULATORY DOMAIN-CONTAINING PROTEIN"/>
    <property type="match status" value="1"/>
</dbReference>
<proteinExistence type="predicted"/>
<comment type="caution">
    <text evidence="4">The sequence shown here is derived from an EMBL/GenBank/DDBJ whole genome shotgun (WGS) entry which is preliminary data.</text>
</comment>